<feature type="chain" id="PRO_5008579920" evidence="2">
    <location>
        <begin position="29"/>
        <end position="584"/>
    </location>
</feature>
<dbReference type="EMBL" id="GEDC01031773">
    <property type="protein sequence ID" value="JAS05525.1"/>
    <property type="molecule type" value="Transcribed_RNA"/>
</dbReference>
<feature type="signal peptide" evidence="2">
    <location>
        <begin position="1"/>
        <end position="28"/>
    </location>
</feature>
<dbReference type="AlphaFoldDB" id="A0A1B6BX44"/>
<gene>
    <name evidence="3" type="ORF">g.2645</name>
</gene>
<keyword evidence="2" id="KW-0732">Signal</keyword>
<evidence type="ECO:0000256" key="1">
    <source>
        <dbReference type="SAM" id="Phobius"/>
    </source>
</evidence>
<feature type="transmembrane region" description="Helical" evidence="1">
    <location>
        <begin position="433"/>
        <end position="456"/>
    </location>
</feature>
<organism evidence="3">
    <name type="scientific">Clastoptera arizonana</name>
    <name type="common">Arizona spittle bug</name>
    <dbReference type="NCBI Taxonomy" id="38151"/>
    <lineage>
        <taxon>Eukaryota</taxon>
        <taxon>Metazoa</taxon>
        <taxon>Ecdysozoa</taxon>
        <taxon>Arthropoda</taxon>
        <taxon>Hexapoda</taxon>
        <taxon>Insecta</taxon>
        <taxon>Pterygota</taxon>
        <taxon>Neoptera</taxon>
        <taxon>Paraneoptera</taxon>
        <taxon>Hemiptera</taxon>
        <taxon>Auchenorrhyncha</taxon>
        <taxon>Cercopoidea</taxon>
        <taxon>Clastopteridae</taxon>
        <taxon>Clastoptera</taxon>
    </lineage>
</organism>
<evidence type="ECO:0000313" key="3">
    <source>
        <dbReference type="EMBL" id="JAS05525.1"/>
    </source>
</evidence>
<proteinExistence type="predicted"/>
<feature type="non-terminal residue" evidence="3">
    <location>
        <position position="1"/>
    </location>
</feature>
<reference evidence="3" key="1">
    <citation type="submission" date="2015-12" db="EMBL/GenBank/DDBJ databases">
        <title>De novo transcriptome assembly of four potential Pierce s Disease insect vectors from Arizona vineyards.</title>
        <authorList>
            <person name="Tassone E.E."/>
        </authorList>
    </citation>
    <scope>NUCLEOTIDE SEQUENCE</scope>
</reference>
<accession>A0A1B6BX44</accession>
<keyword evidence="1" id="KW-0472">Membrane</keyword>
<keyword evidence="1" id="KW-1133">Transmembrane helix</keyword>
<keyword evidence="1" id="KW-0812">Transmembrane</keyword>
<name>A0A1B6BX44_9HEMI</name>
<sequence>DIMYTQLIDATSHIRLLILQLLVATLPADPLSITGFTQLNHDEPTNAIKETTMTSERGGFTEEAWDPTEDHPHQGFTAETWDFIEDRIDEINVTDDKYLIETTTDVVSRPNNLTIPHLEIVAKKGQNLKSKDRHVDSRKISIEKQKSSKVNIYKSKSDSKKIFYNPSDPYSIIFGEVKTEFLTDKSLNEKRYNGTISGKINTGLEGVRDMIIKYNRTFKTFKELQENLRDSEFKIKVTNFQEEKESFGSEQEEKEIRDVELNKKIRYIAKSHPKNPFDEWDAVSEEQEKVFEQMFLDGKNKYSDEISRNDRWFLLLLAGNSTIVKLRQRDFAKYLKLNLAARLSLEYDDLRVNKVLLMPPRLVVNVSVVTSVEDEEAPLHKLAETNATLLELSGEEYHVVRFLSLRSQVPVSLDDDSSATSVIVNDRHSDIEVIILLALGGACAVTIIASIIIALIRYLRHRNISCVPKLWVRHQRMDDNRVPTIGGPLTVIYSGSYTDSRNRWMDDFQTNSIFEEEQILRPPVYGFGALSNSALPDIREAEASASPKVSLDRKLHILGCRPNQLLLPLCSVRIQGVDNPNYQT</sequence>
<protein>
    <submittedName>
        <fullName evidence="3">Uncharacterized protein</fullName>
    </submittedName>
</protein>
<evidence type="ECO:0000256" key="2">
    <source>
        <dbReference type="SAM" id="SignalP"/>
    </source>
</evidence>